<feature type="domain" description="Transposase Helix-turn-helix" evidence="6">
    <location>
        <begin position="460"/>
        <end position="507"/>
    </location>
</feature>
<reference evidence="8" key="1">
    <citation type="submission" date="2025-08" db="UniProtKB">
        <authorList>
            <consortium name="RefSeq"/>
        </authorList>
    </citation>
    <scope>IDENTIFICATION</scope>
</reference>
<feature type="compositionally biased region" description="Basic and acidic residues" evidence="4">
    <location>
        <begin position="344"/>
        <end position="363"/>
    </location>
</feature>
<evidence type="ECO:0000313" key="8">
    <source>
        <dbReference type="RefSeq" id="XP_022080180.1"/>
    </source>
</evidence>
<keyword evidence="7" id="KW-1185">Reference proteome</keyword>
<dbReference type="Gene3D" id="1.10.443.10">
    <property type="entry name" value="Intergrase catalytic core"/>
    <property type="match status" value="1"/>
</dbReference>
<dbReference type="PANTHER" id="PTHR21446">
    <property type="entry name" value="DUF3504 DOMAIN-CONTAINING PROTEIN"/>
    <property type="match status" value="1"/>
</dbReference>
<comment type="cofactor">
    <cofactor evidence="1">
        <name>a divalent metal cation</name>
        <dbReference type="ChEBI" id="CHEBI:60240"/>
    </cofactor>
</comment>
<sequence length="702" mass="78389">MADEERETAFVPTEDMDEEISELGPSDADSVNTKKQIKYAVARLEEFAKHTGTSVEALTDSELDSFLSQFYVALRRENGELYTKKSMHGIRYGLHRHFQSVRGIDINDVKVFVNSSRAYRAMMVKLKMEGKGSVKHKDPITKQDMARVISSLDVNTPQGLQDKVFVDIMVYFGNRGRENLREMKITDFVLQNDGDHKYVIHRDMLARAKREDEAYSGVMREIPGSSKCPVSTFLAFKEVLNPEVDCMWQRPKLEAPTKGPWYTNAPLGINTLATKMKTIGERAGCSVKYTNHSLRATTVTVLDAAGFVKQDVPPVRGNRPRQTERQRSARLVARTPDSDLVPAEEERCSDHVQETGRTQDEMVKKNGMEVDNPLSKSPKHPALCESSCSVNSAASSHGHQQDFSPGLPGNSTNLRNCPGFHGWKDVCYLEPLVKEITGLSLGTFNLLLPYLPKASLVQWGLSAENNLLVFLMRLKMATPFKHLAAQFGVSPATAEQVFILILVTLTDLTSGLIRWPPKSVVRSTMPAFIRRSFPHCRLITDCLEIETEALSQLFDQLLMICKLDSAFKVKALIGLTPSGYVCFVSKLFGGSISQDKLSQESSLQYFLNSGDEILSLTPDRYLPSLRGIKVHTAPVSPQFPEVSLIYREDAASLNCHFDKLQQRLRTFGILRSKVSLDLLPHLDSVLHICAALSNLETISGDV</sequence>
<evidence type="ECO:0000259" key="5">
    <source>
        <dbReference type="Pfam" id="PF13359"/>
    </source>
</evidence>
<gene>
    <name evidence="8" type="primary">LOC110973579</name>
</gene>
<dbReference type="OrthoDB" id="2434995at2759"/>
<dbReference type="GO" id="GO:0003677">
    <property type="term" value="F:DNA binding"/>
    <property type="evidence" value="ECO:0007669"/>
    <property type="project" value="InterPro"/>
</dbReference>
<protein>
    <submittedName>
        <fullName evidence="8">Uncharacterized protein LOC110973579</fullName>
    </submittedName>
</protein>
<dbReference type="KEGG" id="aplc:110973579"/>
<dbReference type="InterPro" id="IPR027806">
    <property type="entry name" value="HARBI1_dom"/>
</dbReference>
<dbReference type="SUPFAM" id="SSF56349">
    <property type="entry name" value="DNA breaking-rejoining enzymes"/>
    <property type="match status" value="1"/>
</dbReference>
<proteinExistence type="predicted"/>
<keyword evidence="2" id="KW-0479">Metal-binding</keyword>
<keyword evidence="3" id="KW-0233">DNA recombination</keyword>
<evidence type="ECO:0000256" key="1">
    <source>
        <dbReference type="ARBA" id="ARBA00001968"/>
    </source>
</evidence>
<feature type="domain" description="DDE Tnp4" evidence="5">
    <location>
        <begin position="541"/>
        <end position="694"/>
    </location>
</feature>
<dbReference type="InterPro" id="IPR052787">
    <property type="entry name" value="MAVS"/>
</dbReference>
<dbReference type="RefSeq" id="XP_022080180.1">
    <property type="nucleotide sequence ID" value="XM_022224488.1"/>
</dbReference>
<feature type="region of interest" description="Disordered" evidence="4">
    <location>
        <begin position="1"/>
        <end position="29"/>
    </location>
</feature>
<dbReference type="InterPro" id="IPR027805">
    <property type="entry name" value="Transposase_HTH_dom"/>
</dbReference>
<dbReference type="InterPro" id="IPR013762">
    <property type="entry name" value="Integrase-like_cat_sf"/>
</dbReference>
<evidence type="ECO:0000256" key="4">
    <source>
        <dbReference type="SAM" id="MobiDB-lite"/>
    </source>
</evidence>
<evidence type="ECO:0000256" key="2">
    <source>
        <dbReference type="ARBA" id="ARBA00022723"/>
    </source>
</evidence>
<dbReference type="Pfam" id="PF13359">
    <property type="entry name" value="DDE_Tnp_4"/>
    <property type="match status" value="1"/>
</dbReference>
<dbReference type="Proteomes" id="UP000694845">
    <property type="component" value="Unplaced"/>
</dbReference>
<dbReference type="PANTHER" id="PTHR21446:SF12">
    <property type="entry name" value="POTASSIUM CHANNEL TETRAMERIZATION DOMAIN CONTAINING 1"/>
    <property type="match status" value="1"/>
</dbReference>
<dbReference type="GeneID" id="110973579"/>
<feature type="region of interest" description="Disordered" evidence="4">
    <location>
        <begin position="339"/>
        <end position="363"/>
    </location>
</feature>
<evidence type="ECO:0000313" key="7">
    <source>
        <dbReference type="Proteomes" id="UP000694845"/>
    </source>
</evidence>
<evidence type="ECO:0000259" key="6">
    <source>
        <dbReference type="Pfam" id="PF13613"/>
    </source>
</evidence>
<organism evidence="7 8">
    <name type="scientific">Acanthaster planci</name>
    <name type="common">Crown-of-thorns starfish</name>
    <dbReference type="NCBI Taxonomy" id="133434"/>
    <lineage>
        <taxon>Eukaryota</taxon>
        <taxon>Metazoa</taxon>
        <taxon>Echinodermata</taxon>
        <taxon>Eleutherozoa</taxon>
        <taxon>Asterozoa</taxon>
        <taxon>Asteroidea</taxon>
        <taxon>Valvatacea</taxon>
        <taxon>Valvatida</taxon>
        <taxon>Acanthasteridae</taxon>
        <taxon>Acanthaster</taxon>
    </lineage>
</organism>
<evidence type="ECO:0000256" key="3">
    <source>
        <dbReference type="ARBA" id="ARBA00023172"/>
    </source>
</evidence>
<dbReference type="GO" id="GO:0006310">
    <property type="term" value="P:DNA recombination"/>
    <property type="evidence" value="ECO:0007669"/>
    <property type="project" value="UniProtKB-KW"/>
</dbReference>
<accession>A0A8B7XJP5</accession>
<dbReference type="AlphaFoldDB" id="A0A8B7XJP5"/>
<dbReference type="GO" id="GO:0015074">
    <property type="term" value="P:DNA integration"/>
    <property type="evidence" value="ECO:0007669"/>
    <property type="project" value="InterPro"/>
</dbReference>
<dbReference type="InterPro" id="IPR011010">
    <property type="entry name" value="DNA_brk_join_enz"/>
</dbReference>
<dbReference type="GO" id="GO:0046872">
    <property type="term" value="F:metal ion binding"/>
    <property type="evidence" value="ECO:0007669"/>
    <property type="project" value="UniProtKB-KW"/>
</dbReference>
<name>A0A8B7XJP5_ACAPL</name>
<dbReference type="Pfam" id="PF13613">
    <property type="entry name" value="HTH_Tnp_4"/>
    <property type="match status" value="1"/>
</dbReference>